<evidence type="ECO:0000313" key="3">
    <source>
        <dbReference type="Proteomes" id="UP000199480"/>
    </source>
</evidence>
<dbReference type="Pfam" id="PF00533">
    <property type="entry name" value="BRCT"/>
    <property type="match status" value="1"/>
</dbReference>
<sequence length="336" mass="36698">MNGRYEFEGNELAGRSIAFGKKLSTMDTAEGLKVVELCGGTPQKSVTKSTEVLVVSNDVMASVNGSHEVPIYVKDALGSGINVISEDEFWHLIGMRAGDGGVADRWIIVDDELAGGKVDVSNEPGWDGHKAPYKLFIQHTTIKSTTDGGWNIIDCGPLDERGFPKFGSQPWYSRPDKKDMGRVPATDDELDYRDLIGKVVIADAYAPESCAYLFDGLQYCAEFDLQKLDSSKATSMANMFRGCSSIKTLLDIGSLDTSNMTSMSGMFFGCMSLRVIDMLKWDMNSLRCATSMFSNSPAFALVNDKAVQRLQSSEVDASNMFDSGTMYGTWLKSSAI</sequence>
<evidence type="ECO:0000313" key="2">
    <source>
        <dbReference type="EMBL" id="SDR92400.1"/>
    </source>
</evidence>
<gene>
    <name evidence="2" type="ORF">SAMN04489857_1644</name>
</gene>
<reference evidence="3" key="1">
    <citation type="submission" date="2016-10" db="EMBL/GenBank/DDBJ databases">
        <authorList>
            <person name="Varghese N."/>
            <person name="Submissions S."/>
        </authorList>
    </citation>
    <scope>NUCLEOTIDE SEQUENCE [LARGE SCALE GENOMIC DNA]</scope>
    <source>
        <strain evidence="3">DSM 22620</strain>
    </source>
</reference>
<dbReference type="Proteomes" id="UP000199480">
    <property type="component" value="Chromosome I"/>
</dbReference>
<dbReference type="GeneID" id="78500979"/>
<dbReference type="Pfam" id="PF03382">
    <property type="entry name" value="DUF285"/>
    <property type="match status" value="1"/>
</dbReference>
<dbReference type="InterPro" id="IPR032675">
    <property type="entry name" value="LRR_dom_sf"/>
</dbReference>
<dbReference type="OrthoDB" id="3174083at2"/>
<accession>A0A1H1N0H6</accession>
<dbReference type="RefSeq" id="WP_090863434.1">
    <property type="nucleotide sequence ID" value="NZ_LT629759.1"/>
</dbReference>
<dbReference type="Gene3D" id="3.40.50.10190">
    <property type="entry name" value="BRCT domain"/>
    <property type="match status" value="1"/>
</dbReference>
<organism evidence="2 3">
    <name type="scientific">Parafannyhessea umbonata</name>
    <dbReference type="NCBI Taxonomy" id="604330"/>
    <lineage>
        <taxon>Bacteria</taxon>
        <taxon>Bacillati</taxon>
        <taxon>Actinomycetota</taxon>
        <taxon>Coriobacteriia</taxon>
        <taxon>Coriobacteriales</taxon>
        <taxon>Atopobiaceae</taxon>
        <taxon>Parafannyhessea</taxon>
    </lineage>
</organism>
<dbReference type="EMBL" id="LT629759">
    <property type="protein sequence ID" value="SDR92400.1"/>
    <property type="molecule type" value="Genomic_DNA"/>
</dbReference>
<evidence type="ECO:0000259" key="1">
    <source>
        <dbReference type="Pfam" id="PF00533"/>
    </source>
</evidence>
<dbReference type="InterPro" id="IPR001357">
    <property type="entry name" value="BRCT_dom"/>
</dbReference>
<protein>
    <submittedName>
        <fullName evidence="2">Surface protein</fullName>
    </submittedName>
</protein>
<proteinExistence type="predicted"/>
<dbReference type="InterPro" id="IPR005046">
    <property type="entry name" value="DUF285"/>
</dbReference>
<feature type="domain" description="BRCT" evidence="1">
    <location>
        <begin position="10"/>
        <end position="93"/>
    </location>
</feature>
<dbReference type="Gene3D" id="3.80.10.10">
    <property type="entry name" value="Ribonuclease Inhibitor"/>
    <property type="match status" value="1"/>
</dbReference>
<name>A0A1H1N0H6_9ACTN</name>
<dbReference type="InterPro" id="IPR036420">
    <property type="entry name" value="BRCT_dom_sf"/>
</dbReference>
<dbReference type="SUPFAM" id="SSF52113">
    <property type="entry name" value="BRCT domain"/>
    <property type="match status" value="1"/>
</dbReference>
<dbReference type="AlphaFoldDB" id="A0A1H1N0H6"/>